<evidence type="ECO:0000313" key="3">
    <source>
        <dbReference type="Proteomes" id="UP000473574"/>
    </source>
</evidence>
<protein>
    <submittedName>
        <fullName evidence="2">Uncharacterized protein</fullName>
    </submittedName>
</protein>
<dbReference type="Proteomes" id="UP000473574">
    <property type="component" value="Unassembled WGS sequence"/>
</dbReference>
<keyword evidence="1" id="KW-0812">Transmembrane</keyword>
<gene>
    <name evidence="2" type="ORF">D0962_20535</name>
</gene>
<name>A0A6M0SAM8_9CYAN</name>
<reference evidence="2 3" key="1">
    <citation type="journal article" date="2020" name="Microb. Ecol.">
        <title>Ecogenomics of the Marine Benthic Filamentous Cyanobacterium Adonisia.</title>
        <authorList>
            <person name="Walter J.M."/>
            <person name="Coutinho F.H."/>
            <person name="Leomil L."/>
            <person name="Hargreaves P.I."/>
            <person name="Campeao M.E."/>
            <person name="Vieira V.V."/>
            <person name="Silva B.S."/>
            <person name="Fistarol G.O."/>
            <person name="Salomon P.S."/>
            <person name="Sawabe T."/>
            <person name="Mino S."/>
            <person name="Hosokawa M."/>
            <person name="Miyashita H."/>
            <person name="Maruyama F."/>
            <person name="van Verk M.C."/>
            <person name="Dutilh B.E."/>
            <person name="Thompson C.C."/>
            <person name="Thompson F.L."/>
        </authorList>
    </citation>
    <scope>NUCLEOTIDE SEQUENCE [LARGE SCALE GENOMIC DNA]</scope>
    <source>
        <strain evidence="2 3">CCMR0082</strain>
    </source>
</reference>
<organism evidence="2 3">
    <name type="scientific">Adonisia turfae CCMR0082</name>
    <dbReference type="NCBI Taxonomy" id="2304604"/>
    <lineage>
        <taxon>Bacteria</taxon>
        <taxon>Bacillati</taxon>
        <taxon>Cyanobacteriota</taxon>
        <taxon>Adonisia</taxon>
        <taxon>Adonisia turfae</taxon>
    </lineage>
</organism>
<accession>A0A6M0SAM8</accession>
<dbReference type="EMBL" id="QZCE01000002">
    <property type="protein sequence ID" value="NEZ65133.1"/>
    <property type="molecule type" value="Genomic_DNA"/>
</dbReference>
<evidence type="ECO:0000313" key="2">
    <source>
        <dbReference type="EMBL" id="NEZ65133.1"/>
    </source>
</evidence>
<dbReference type="AlphaFoldDB" id="A0A6M0SAM8"/>
<sequence length="249" mass="28784">MDSNLNLIILLTNLVVVVLEITILILCLNFLNGGMAKIFFDKNRDKIRDEFRSAARFLAPDQVLLGDITGVFQNREQAKIRDFLAKSQTELDIFTPNLRYFTMEKRGEIFDEAIKRGCRIRLLALHPMNAFTSERFSQIDLKNARQFASEMLASLEVFFDSYARPGQVELRIFNEPPTAVILRSDNAVIVSFILRQGRAREYVHLRMRCEKGRTGEPFLRHFDTAFDEAEDVTPELLKAISAEIRKKYE</sequence>
<feature type="transmembrane region" description="Helical" evidence="1">
    <location>
        <begin position="6"/>
        <end position="31"/>
    </location>
</feature>
<keyword evidence="1" id="KW-0472">Membrane</keyword>
<comment type="caution">
    <text evidence="2">The sequence shown here is derived from an EMBL/GenBank/DDBJ whole genome shotgun (WGS) entry which is preliminary data.</text>
</comment>
<proteinExistence type="predicted"/>
<evidence type="ECO:0000256" key="1">
    <source>
        <dbReference type="SAM" id="Phobius"/>
    </source>
</evidence>
<keyword evidence="1" id="KW-1133">Transmembrane helix</keyword>